<organism evidence="7 8">
    <name type="scientific">Powellomyces hirtus</name>
    <dbReference type="NCBI Taxonomy" id="109895"/>
    <lineage>
        <taxon>Eukaryota</taxon>
        <taxon>Fungi</taxon>
        <taxon>Fungi incertae sedis</taxon>
        <taxon>Chytridiomycota</taxon>
        <taxon>Chytridiomycota incertae sedis</taxon>
        <taxon>Chytridiomycetes</taxon>
        <taxon>Spizellomycetales</taxon>
        <taxon>Powellomycetaceae</taxon>
        <taxon>Powellomyces</taxon>
    </lineage>
</organism>
<comment type="similarity">
    <text evidence="1">Belongs to the WD repeat EIPR1 family.</text>
</comment>
<name>A0A507E305_9FUNG</name>
<dbReference type="Gene3D" id="2.130.10.10">
    <property type="entry name" value="YVTN repeat-like/Quinoprotein amine dehydrogenase"/>
    <property type="match status" value="1"/>
</dbReference>
<reference evidence="7 8" key="1">
    <citation type="journal article" date="2019" name="Sci. Rep.">
        <title>Comparative genomics of chytrid fungi reveal insights into the obligate biotrophic and pathogenic lifestyle of Synchytrium endobioticum.</title>
        <authorList>
            <person name="van de Vossenberg B.T.L.H."/>
            <person name="Warris S."/>
            <person name="Nguyen H.D.T."/>
            <person name="van Gent-Pelzer M.P.E."/>
            <person name="Joly D.L."/>
            <person name="van de Geest H.C."/>
            <person name="Bonants P.J.M."/>
            <person name="Smith D.S."/>
            <person name="Levesque C.A."/>
            <person name="van der Lee T.A.J."/>
        </authorList>
    </citation>
    <scope>NUCLEOTIDE SEQUENCE [LARGE SCALE GENOMIC DNA]</scope>
    <source>
        <strain evidence="7 8">CBS 809.83</strain>
    </source>
</reference>
<dbReference type="InterPro" id="IPR019775">
    <property type="entry name" value="WD40_repeat_CS"/>
</dbReference>
<dbReference type="InterPro" id="IPR015943">
    <property type="entry name" value="WD40/YVTN_repeat-like_dom_sf"/>
</dbReference>
<evidence type="ECO:0000256" key="4">
    <source>
        <dbReference type="PROSITE-ProRule" id="PRU00221"/>
    </source>
</evidence>
<dbReference type="STRING" id="109895.A0A507E305"/>
<dbReference type="Proteomes" id="UP000318582">
    <property type="component" value="Unassembled WGS sequence"/>
</dbReference>
<feature type="repeat" description="WD" evidence="4">
    <location>
        <begin position="249"/>
        <end position="284"/>
    </location>
</feature>
<dbReference type="InterPro" id="IPR040323">
    <property type="entry name" value="EIPR1"/>
</dbReference>
<dbReference type="SMART" id="SM00320">
    <property type="entry name" value="WD40"/>
    <property type="match status" value="4"/>
</dbReference>
<feature type="compositionally biased region" description="Polar residues" evidence="5">
    <location>
        <begin position="667"/>
        <end position="681"/>
    </location>
</feature>
<dbReference type="PANTHER" id="PTHR14205:SF15">
    <property type="entry name" value="EARP AND GARP COMPLEX-INTERACTING PROTEIN 1"/>
    <property type="match status" value="1"/>
</dbReference>
<dbReference type="EMBL" id="QEAQ01000041">
    <property type="protein sequence ID" value="TPX58121.1"/>
    <property type="molecule type" value="Genomic_DNA"/>
</dbReference>
<feature type="domain" description="EIPR1-like beta-propeller" evidence="6">
    <location>
        <begin position="175"/>
        <end position="325"/>
    </location>
</feature>
<evidence type="ECO:0000256" key="2">
    <source>
        <dbReference type="ARBA" id="ARBA00022574"/>
    </source>
</evidence>
<dbReference type="InterPro" id="IPR059104">
    <property type="entry name" value="Beta-prop_EIPR1-like"/>
</dbReference>
<comment type="caution">
    <text evidence="7">The sequence shown here is derived from an EMBL/GenBank/DDBJ whole genome shotgun (WGS) entry which is preliminary data.</text>
</comment>
<evidence type="ECO:0000256" key="3">
    <source>
        <dbReference type="ARBA" id="ARBA00022737"/>
    </source>
</evidence>
<dbReference type="Pfam" id="PF23609">
    <property type="entry name" value="Beta-prop_EIPR1"/>
    <property type="match status" value="1"/>
</dbReference>
<sequence length="1000" mass="109812">MNAKPSDSWRTTLTGTRKSDSRFLETSSTAITDSAKWATSIATIDATPFIVVGSAARFNNLFVAETVPRDESDEDRDVTNNLVVRSAFSAPSPIHSMSASGSRLLTGDNTGCVQIFELDHAELGGKGKGLAHIAEFSMIPSKTRAPISPPQKMVGSLRIQAMEFAPRAVESEDASDRFLATVGKTLYVCNLEEQKVVTSENIGADTLLTASWSPHMDSQLICAGGVDRSVNVVDARLLGSPTAVIWTAADAHQLSVTDIQFNPFVPYLMASVGEDAVVKLWDLRYLRHPVGRIDAHYHTINSIAWSNSHAETLATASSDRSWRAWAFMSGAETLRDTSPEAFVGCPGSEWGRAPYAESKSKIAIGAQMIGESTDYSSPVIRVVSSRRYLDTYYTVSAVGQVCCHTLAGDVFEPIVPHYFDAESTAERTVEELIHTRDLTPAYSDVVNICRTARQDGQLLALNEVAILKLCTPPPPVDPTSWNFPARDMTERTVGSEAVTKLRAEMDEFTYLLPPGFGDVMTSMKLIKPRLRSELGMAISRCEIVTDVLDGKWETVTKEEKLICKGMELDQHFINGSSLRFLVQAVLQHEYIKGLSFGLKLIQIIEDTPQRPFSDTTDLFSLLLFPTVFDDSAHFPPADLGETTLYNRRKGVVAEYVNQLLEIDRENVNNLPRKSSKQQEVTPQAGKTRHVRSASTATTVTASEGRVSTALRPPTEPKSQAMRRLTETSDTITPMLRLEIRLAKAQQNNGDNLYAEVIKIFDSLDEPTEEGGMKQKRPFAEKTISAYAISLYFDALLHHCRFLDYYSTLFDLVALYVNHDIANTLLDHALDCGSLGFDAQINELYLIATSKLAEALDRNNPTREPLEEVLFLAIDKLKEALVLVVQCGGYLSKLGQADKDRVEKIRAGFLTLFSTLRTSLLRALDLIDTVMGAGGVRGAAQSAQSAVRDTVITSTTVSSRRFGQPVVGPTHNPATEFLMEVNGLVDTLGKVGRTDVTALVN</sequence>
<evidence type="ECO:0000313" key="8">
    <source>
        <dbReference type="Proteomes" id="UP000318582"/>
    </source>
</evidence>
<evidence type="ECO:0000259" key="6">
    <source>
        <dbReference type="Pfam" id="PF23609"/>
    </source>
</evidence>
<feature type="region of interest" description="Disordered" evidence="5">
    <location>
        <begin position="667"/>
        <end position="723"/>
    </location>
</feature>
<protein>
    <recommendedName>
        <fullName evidence="6">EIPR1-like beta-propeller domain-containing protein</fullName>
    </recommendedName>
</protein>
<dbReference type="InterPro" id="IPR001680">
    <property type="entry name" value="WD40_rpt"/>
</dbReference>
<dbReference type="PROSITE" id="PS50294">
    <property type="entry name" value="WD_REPEATS_REGION"/>
    <property type="match status" value="1"/>
</dbReference>
<dbReference type="PROSITE" id="PS00678">
    <property type="entry name" value="WD_REPEATS_1"/>
    <property type="match status" value="1"/>
</dbReference>
<feature type="repeat" description="WD" evidence="4">
    <location>
        <begin position="293"/>
        <end position="335"/>
    </location>
</feature>
<dbReference type="PROSITE" id="PS50082">
    <property type="entry name" value="WD_REPEATS_2"/>
    <property type="match status" value="2"/>
</dbReference>
<evidence type="ECO:0000313" key="7">
    <source>
        <dbReference type="EMBL" id="TPX58121.1"/>
    </source>
</evidence>
<keyword evidence="2 4" id="KW-0853">WD repeat</keyword>
<proteinExistence type="inferred from homology"/>
<gene>
    <name evidence="7" type="ORF">PhCBS80983_g03354</name>
</gene>
<dbReference type="GO" id="GO:0016567">
    <property type="term" value="P:protein ubiquitination"/>
    <property type="evidence" value="ECO:0007669"/>
    <property type="project" value="TreeGrafter"/>
</dbReference>
<accession>A0A507E305</accession>
<keyword evidence="8" id="KW-1185">Reference proteome</keyword>
<dbReference type="AlphaFoldDB" id="A0A507E305"/>
<dbReference type="PANTHER" id="PTHR14205">
    <property type="entry name" value="WD-REPEAT PROTEIN"/>
    <property type="match status" value="1"/>
</dbReference>
<keyword evidence="3" id="KW-0677">Repeat</keyword>
<dbReference type="InterPro" id="IPR036322">
    <property type="entry name" value="WD40_repeat_dom_sf"/>
</dbReference>
<dbReference type="SUPFAM" id="SSF50978">
    <property type="entry name" value="WD40 repeat-like"/>
    <property type="match status" value="1"/>
</dbReference>
<evidence type="ECO:0000256" key="1">
    <source>
        <dbReference type="ARBA" id="ARBA00005672"/>
    </source>
</evidence>
<feature type="compositionally biased region" description="Low complexity" evidence="5">
    <location>
        <begin position="692"/>
        <end position="702"/>
    </location>
</feature>
<evidence type="ECO:0000256" key="5">
    <source>
        <dbReference type="SAM" id="MobiDB-lite"/>
    </source>
</evidence>